<dbReference type="PROSITE" id="PS51257">
    <property type="entry name" value="PROKAR_LIPOPROTEIN"/>
    <property type="match status" value="1"/>
</dbReference>
<comment type="caution">
    <text evidence="2">The sequence shown here is derived from an EMBL/GenBank/DDBJ whole genome shotgun (WGS) entry which is preliminary data.</text>
</comment>
<organism evidence="2 3">
    <name type="scientific">Spirulina subsalsa FACHB-351</name>
    <dbReference type="NCBI Taxonomy" id="234711"/>
    <lineage>
        <taxon>Bacteria</taxon>
        <taxon>Bacillati</taxon>
        <taxon>Cyanobacteriota</taxon>
        <taxon>Cyanophyceae</taxon>
        <taxon>Spirulinales</taxon>
        <taxon>Spirulinaceae</taxon>
        <taxon>Spirulina</taxon>
    </lineage>
</organism>
<dbReference type="Gene3D" id="2.120.10.30">
    <property type="entry name" value="TolB, C-terminal domain"/>
    <property type="match status" value="1"/>
</dbReference>
<evidence type="ECO:0000313" key="2">
    <source>
        <dbReference type="EMBL" id="MCW6036252.1"/>
    </source>
</evidence>
<dbReference type="EMBL" id="JAIHOM010000032">
    <property type="protein sequence ID" value="MCW6036252.1"/>
    <property type="molecule type" value="Genomic_DNA"/>
</dbReference>
<dbReference type="InterPro" id="IPR011042">
    <property type="entry name" value="6-blade_b-propeller_TolB-like"/>
</dbReference>
<evidence type="ECO:0000256" key="1">
    <source>
        <dbReference type="ARBA" id="ARBA00009820"/>
    </source>
</evidence>
<proteinExistence type="inferred from homology"/>
<protein>
    <submittedName>
        <fullName evidence="2">Biopolymer transporter</fullName>
    </submittedName>
</protein>
<gene>
    <name evidence="2" type="ORF">K4A83_08200</name>
</gene>
<dbReference type="Pfam" id="PF07676">
    <property type="entry name" value="PD40"/>
    <property type="match status" value="3"/>
</dbReference>
<dbReference type="RefSeq" id="WP_265263999.1">
    <property type="nucleotide sequence ID" value="NZ_JAIHOM010000032.1"/>
</dbReference>
<dbReference type="PANTHER" id="PTHR36842">
    <property type="entry name" value="PROTEIN TOLB HOMOLOG"/>
    <property type="match status" value="1"/>
</dbReference>
<reference evidence="2 3" key="1">
    <citation type="submission" date="2021-08" db="EMBL/GenBank/DDBJ databases">
        <title>Draft genome sequence of Spirulina subsalsa with high tolerance to salinity and hype-accumulation of phycocyanin.</title>
        <authorList>
            <person name="Pei H."/>
            <person name="Jiang L."/>
        </authorList>
    </citation>
    <scope>NUCLEOTIDE SEQUENCE [LARGE SCALE GENOMIC DNA]</scope>
    <source>
        <strain evidence="2 3">FACHB-351</strain>
    </source>
</reference>
<keyword evidence="3" id="KW-1185">Reference proteome</keyword>
<comment type="similarity">
    <text evidence="1">Belongs to the TolB family.</text>
</comment>
<dbReference type="InterPro" id="IPR011659">
    <property type="entry name" value="WD40"/>
</dbReference>
<accession>A0ABT3L4X3</accession>
<dbReference type="Proteomes" id="UP001526426">
    <property type="component" value="Unassembled WGS sequence"/>
</dbReference>
<sequence>MRRLGLVYLVLIVVLGLSSCQPQPLSLAPPPQGLGATLNSNRSEYHPRLSYNGRYLVFASDRDAQRRILLYDVQRRQLIPLPGLNQPGILHDQPDISSDGRYIVYVSEQQGKPDIFVYDRQNFQAQAITRNVLATVRHPTISGNGRFIAFEVNRNGQWDVDIYDRGAGVELSTPDALIPTAPSSED</sequence>
<dbReference type="SUPFAM" id="SSF82171">
    <property type="entry name" value="DPP6 N-terminal domain-like"/>
    <property type="match status" value="1"/>
</dbReference>
<name>A0ABT3L4X3_9CYAN</name>
<evidence type="ECO:0000313" key="3">
    <source>
        <dbReference type="Proteomes" id="UP001526426"/>
    </source>
</evidence>